<dbReference type="AlphaFoldDB" id="G2GQ18"/>
<accession>G2GQ18</accession>
<name>G2GQ18_9ACTN</name>
<evidence type="ECO:0000313" key="1">
    <source>
        <dbReference type="EMBL" id="EGX54397.1"/>
    </source>
</evidence>
<protein>
    <submittedName>
        <fullName evidence="1">Uncharacterized protein</fullName>
    </submittedName>
</protein>
<comment type="caution">
    <text evidence="1">The sequence shown here is derived from an EMBL/GenBank/DDBJ whole genome shotgun (WGS) entry which is preliminary data.</text>
</comment>
<keyword evidence="3" id="KW-1185">Reference proteome</keyword>
<feature type="non-terminal residue" evidence="1">
    <location>
        <position position="73"/>
    </location>
</feature>
<evidence type="ECO:0000313" key="3">
    <source>
        <dbReference type="Proteomes" id="UP000004217"/>
    </source>
</evidence>
<organism evidence="1 3">
    <name type="scientific">Streptomyces zinciresistens K42</name>
    <dbReference type="NCBI Taxonomy" id="700597"/>
    <lineage>
        <taxon>Bacteria</taxon>
        <taxon>Bacillati</taxon>
        <taxon>Actinomycetota</taxon>
        <taxon>Actinomycetes</taxon>
        <taxon>Kitasatosporales</taxon>
        <taxon>Streptomycetaceae</taxon>
        <taxon>Streptomyces</taxon>
    </lineage>
</organism>
<dbReference type="EMBL" id="AGBF01000514">
    <property type="protein sequence ID" value="EGX54397.1"/>
    <property type="molecule type" value="Genomic_DNA"/>
</dbReference>
<sequence length="73" mass="7568">DPAQMAEPLTGGRGHLYWRRADAGLPYVSSVGHGVLALDGERYVAGWLATAEESVELPATSPVPPDGDIPAVG</sequence>
<dbReference type="Proteomes" id="UP000004217">
    <property type="component" value="Unassembled WGS sequence"/>
</dbReference>
<dbReference type="EMBL" id="AGBF01000513">
    <property type="protein sequence ID" value="EGX54398.1"/>
    <property type="molecule type" value="Genomic_DNA"/>
</dbReference>
<evidence type="ECO:0000313" key="2">
    <source>
        <dbReference type="EMBL" id="EGX54398.1"/>
    </source>
</evidence>
<reference evidence="1 3" key="1">
    <citation type="submission" date="2011-08" db="EMBL/GenBank/DDBJ databases">
        <authorList>
            <person name="Lin Y."/>
            <person name="Hao X."/>
            <person name="Johnstone L."/>
            <person name="Miller S.J."/>
            <person name="Wei G."/>
            <person name="Rensing C."/>
        </authorList>
    </citation>
    <scope>NUCLEOTIDE SEQUENCE [LARGE SCALE GENOMIC DNA]</scope>
    <source>
        <strain evidence="1 3">K42</strain>
    </source>
</reference>
<gene>
    <name evidence="2" type="ORF">SZN_38158</name>
    <name evidence="1" type="ORF">SZN_38163</name>
</gene>
<feature type="non-terminal residue" evidence="1">
    <location>
        <position position="1"/>
    </location>
</feature>
<proteinExistence type="predicted"/>